<evidence type="ECO:0000259" key="3">
    <source>
        <dbReference type="Pfam" id="PF03703"/>
    </source>
</evidence>
<keyword evidence="2" id="KW-1133">Transmembrane helix</keyword>
<dbReference type="OrthoDB" id="204675at2157"/>
<evidence type="ECO:0000256" key="1">
    <source>
        <dbReference type="SAM" id="MobiDB-lite"/>
    </source>
</evidence>
<evidence type="ECO:0000256" key="2">
    <source>
        <dbReference type="SAM" id="Phobius"/>
    </source>
</evidence>
<feature type="region of interest" description="Disordered" evidence="1">
    <location>
        <begin position="164"/>
        <end position="191"/>
    </location>
</feature>
<accession>A0A2G1WFI5</accession>
<keyword evidence="5" id="KW-1185">Reference proteome</keyword>
<reference evidence="4 5" key="1">
    <citation type="journal article" date="2014" name="Front. Microbiol.">
        <title>Population and genomic analysis of the genus Halorubrum.</title>
        <authorList>
            <person name="Fullmer M.S."/>
            <person name="Soucy S.M."/>
            <person name="Swithers K.S."/>
            <person name="Makkay A.M."/>
            <person name="Wheeler R."/>
            <person name="Ventosa A."/>
            <person name="Gogarten J.P."/>
            <person name="Papke R.T."/>
        </authorList>
    </citation>
    <scope>NUCLEOTIDE SEQUENCE [LARGE SCALE GENOMIC DNA]</scope>
    <source>
        <strain evidence="4 5">C49</strain>
    </source>
</reference>
<evidence type="ECO:0000313" key="5">
    <source>
        <dbReference type="Proteomes" id="UP000222824"/>
    </source>
</evidence>
<dbReference type="PANTHER" id="PTHR37938">
    <property type="entry name" value="BLL0215 PROTEIN"/>
    <property type="match status" value="1"/>
</dbReference>
<dbReference type="Proteomes" id="UP000222824">
    <property type="component" value="Unassembled WGS sequence"/>
</dbReference>
<keyword evidence="2" id="KW-0812">Transmembrane</keyword>
<feature type="domain" description="YdbS-like PH" evidence="3">
    <location>
        <begin position="86"/>
        <end position="161"/>
    </location>
</feature>
<gene>
    <name evidence="4" type="ORF">DJ69_15545</name>
</gene>
<feature type="transmembrane region" description="Helical" evidence="2">
    <location>
        <begin position="31"/>
        <end position="51"/>
    </location>
</feature>
<name>A0A2G1WFI5_9EURY</name>
<protein>
    <recommendedName>
        <fullName evidence="3">YdbS-like PH domain-containing protein</fullName>
    </recommendedName>
</protein>
<dbReference type="PANTHER" id="PTHR37938:SF1">
    <property type="entry name" value="BLL0215 PROTEIN"/>
    <property type="match status" value="1"/>
</dbReference>
<sequence length="211" mass="23152">MVPSPDWLSLDEGEDVVWSGQPRLRRIVSNVVTFVVWSLAAFAAAFVLTAVLNVDLPVPDRAVWAVAALWALLQAVSPVRAYLRTKNTDYLLTDENVYKKTGVWSENVTRIGVGDVQNTQLKKSFFGNVFDYGTILLSTAGGSGVEMSIEDLDDPDELRTELRSRISRTSDGSRDGPGEGHGGLDPETVGTLVDEATELRKTAETIERRLQ</sequence>
<comment type="caution">
    <text evidence="4">The sequence shown here is derived from an EMBL/GenBank/DDBJ whole genome shotgun (WGS) entry which is preliminary data.</text>
</comment>
<proteinExistence type="predicted"/>
<dbReference type="EMBL" id="NHOA01000145">
    <property type="protein sequence ID" value="PHQ37764.1"/>
    <property type="molecule type" value="Genomic_DNA"/>
</dbReference>
<feature type="compositionally biased region" description="Basic and acidic residues" evidence="1">
    <location>
        <begin position="171"/>
        <end position="184"/>
    </location>
</feature>
<evidence type="ECO:0000313" key="4">
    <source>
        <dbReference type="EMBL" id="PHQ37764.1"/>
    </source>
</evidence>
<dbReference type="Pfam" id="PF03703">
    <property type="entry name" value="bPH_2"/>
    <property type="match status" value="1"/>
</dbReference>
<dbReference type="RefSeq" id="WP_099256464.1">
    <property type="nucleotide sequence ID" value="NZ_NHOA01000145.1"/>
</dbReference>
<feature type="transmembrane region" description="Helical" evidence="2">
    <location>
        <begin position="63"/>
        <end position="83"/>
    </location>
</feature>
<keyword evidence="2" id="KW-0472">Membrane</keyword>
<dbReference type="AlphaFoldDB" id="A0A2G1WFI5"/>
<organism evidence="4 5">
    <name type="scientific">Halorubrum persicum</name>
    <dbReference type="NCBI Taxonomy" id="1383844"/>
    <lineage>
        <taxon>Archaea</taxon>
        <taxon>Methanobacteriati</taxon>
        <taxon>Methanobacteriota</taxon>
        <taxon>Stenosarchaea group</taxon>
        <taxon>Halobacteria</taxon>
        <taxon>Halobacteriales</taxon>
        <taxon>Haloferacaceae</taxon>
        <taxon>Halorubrum</taxon>
    </lineage>
</organism>
<dbReference type="InterPro" id="IPR005182">
    <property type="entry name" value="YdbS-like_PH"/>
</dbReference>